<dbReference type="InterPro" id="IPR050654">
    <property type="entry name" value="AChE-related_enzymes"/>
</dbReference>
<dbReference type="Pfam" id="PF00135">
    <property type="entry name" value="COesterase"/>
    <property type="match status" value="1"/>
</dbReference>
<keyword evidence="6" id="KW-1185">Reference proteome</keyword>
<keyword evidence="3" id="KW-0732">Signal</keyword>
<feature type="signal peptide" evidence="3">
    <location>
        <begin position="1"/>
        <end position="18"/>
    </location>
</feature>
<comment type="caution">
    <text evidence="5">The sequence shown here is derived from an EMBL/GenBank/DDBJ whole genome shotgun (WGS) entry which is preliminary data.</text>
</comment>
<dbReference type="STRING" id="205917.A0A4Y9ZCL1"/>
<sequence length="516" mass="56636">MVLLRELALAVTVGASWCAGAVMEPLVVPAPTVKLDRATITGVSTTKGRTSSFHSIPYAIPPIADRRFRLPEPFPPYEGFHDATAFKPSCPQQAMTLPGWLDTSLKRQLDKIVDLMYDSVTPDSEDCLTVNIVKPADATPDSKLPVVVWIFGGGFQVGGTAMYGDPSAQLVARSMDLRQPVIYVSMNYRVSALGFLASKEVREAGIGNLGLQDQRLALRWIHKYIASFGGDPDKVTIWGQSAGAISASLHMITNSGNHENLFRAAIMQSGGPIPVGPVENGQVYYDDLVKRVGCQDSEDTLRCLRGIEFRTLQAAIDTSPNFFAHQGLVLAWLPRVDGVFLKEPPQHLVLRGQVAKIPIISGNADDEGTLFAISSSNLTHDNHFRQYLRNFMLPKATDAEIDLLLRYYPSYPPAGSPFDTGFKNMLGPQFKRMAAVQGDIVFHSPRRFFLKHVADEVKAWSFLSTRMKDIPFIGATHATDLLNSFGSGELRDYIIRFVNNLDPNGARGLGDQLASI</sequence>
<proteinExistence type="inferred from homology"/>
<name>A0A4Y9ZCL1_9AGAM</name>
<evidence type="ECO:0000313" key="6">
    <source>
        <dbReference type="Proteomes" id="UP000298327"/>
    </source>
</evidence>
<keyword evidence="2 3" id="KW-0378">Hydrolase</keyword>
<evidence type="ECO:0000256" key="3">
    <source>
        <dbReference type="RuleBase" id="RU361235"/>
    </source>
</evidence>
<dbReference type="EMBL" id="SEOQ01000032">
    <property type="protein sequence ID" value="TFY71900.1"/>
    <property type="molecule type" value="Genomic_DNA"/>
</dbReference>
<dbReference type="AlphaFoldDB" id="A0A4Y9ZCL1"/>
<dbReference type="InterPro" id="IPR019819">
    <property type="entry name" value="Carboxylesterase_B_CS"/>
</dbReference>
<evidence type="ECO:0000313" key="5">
    <source>
        <dbReference type="EMBL" id="TFY71900.1"/>
    </source>
</evidence>
<dbReference type="Proteomes" id="UP000298327">
    <property type="component" value="Unassembled WGS sequence"/>
</dbReference>
<gene>
    <name evidence="5" type="ORF">EVG20_g1115</name>
</gene>
<protein>
    <recommendedName>
        <fullName evidence="3">Carboxylic ester hydrolase</fullName>
        <ecNumber evidence="3">3.1.1.-</ecNumber>
    </recommendedName>
</protein>
<dbReference type="GO" id="GO:0052689">
    <property type="term" value="F:carboxylic ester hydrolase activity"/>
    <property type="evidence" value="ECO:0007669"/>
    <property type="project" value="TreeGrafter"/>
</dbReference>
<organism evidence="5 6">
    <name type="scientific">Dentipellis fragilis</name>
    <dbReference type="NCBI Taxonomy" id="205917"/>
    <lineage>
        <taxon>Eukaryota</taxon>
        <taxon>Fungi</taxon>
        <taxon>Dikarya</taxon>
        <taxon>Basidiomycota</taxon>
        <taxon>Agaricomycotina</taxon>
        <taxon>Agaricomycetes</taxon>
        <taxon>Russulales</taxon>
        <taxon>Hericiaceae</taxon>
        <taxon>Dentipellis</taxon>
    </lineage>
</organism>
<evidence type="ECO:0000256" key="2">
    <source>
        <dbReference type="ARBA" id="ARBA00022801"/>
    </source>
</evidence>
<dbReference type="InterPro" id="IPR002018">
    <property type="entry name" value="CarbesteraseB"/>
</dbReference>
<dbReference type="OrthoDB" id="408631at2759"/>
<dbReference type="PROSITE" id="PS00122">
    <property type="entry name" value="CARBOXYLESTERASE_B_1"/>
    <property type="match status" value="1"/>
</dbReference>
<feature type="chain" id="PRO_5021509185" description="Carboxylic ester hydrolase" evidence="3">
    <location>
        <begin position="19"/>
        <end position="516"/>
    </location>
</feature>
<dbReference type="SUPFAM" id="SSF53474">
    <property type="entry name" value="alpha/beta-Hydrolases"/>
    <property type="match status" value="1"/>
</dbReference>
<comment type="similarity">
    <text evidence="1 3">Belongs to the type-B carboxylesterase/lipase family.</text>
</comment>
<accession>A0A4Y9ZCL1</accession>
<dbReference type="InterPro" id="IPR029058">
    <property type="entry name" value="AB_hydrolase_fold"/>
</dbReference>
<dbReference type="EC" id="3.1.1.-" evidence="3"/>
<dbReference type="PROSITE" id="PS00941">
    <property type="entry name" value="CARBOXYLESTERASE_B_2"/>
    <property type="match status" value="1"/>
</dbReference>
<reference evidence="5 6" key="1">
    <citation type="submission" date="2019-02" db="EMBL/GenBank/DDBJ databases">
        <title>Genome sequencing of the rare red list fungi Dentipellis fragilis.</title>
        <authorList>
            <person name="Buettner E."/>
            <person name="Kellner H."/>
        </authorList>
    </citation>
    <scope>NUCLEOTIDE SEQUENCE [LARGE SCALE GENOMIC DNA]</scope>
    <source>
        <strain evidence="5 6">DSM 105465</strain>
    </source>
</reference>
<feature type="domain" description="Carboxylesterase type B" evidence="4">
    <location>
        <begin position="31"/>
        <end position="492"/>
    </location>
</feature>
<dbReference type="PANTHER" id="PTHR43918:SF4">
    <property type="entry name" value="CARBOXYLIC ESTER HYDROLASE"/>
    <property type="match status" value="1"/>
</dbReference>
<dbReference type="InterPro" id="IPR019826">
    <property type="entry name" value="Carboxylesterase_B_AS"/>
</dbReference>
<evidence type="ECO:0000259" key="4">
    <source>
        <dbReference type="Pfam" id="PF00135"/>
    </source>
</evidence>
<dbReference type="PANTHER" id="PTHR43918">
    <property type="entry name" value="ACETYLCHOLINESTERASE"/>
    <property type="match status" value="1"/>
</dbReference>
<evidence type="ECO:0000256" key="1">
    <source>
        <dbReference type="ARBA" id="ARBA00005964"/>
    </source>
</evidence>
<dbReference type="Gene3D" id="3.40.50.1820">
    <property type="entry name" value="alpha/beta hydrolase"/>
    <property type="match status" value="1"/>
</dbReference>